<protein>
    <recommendedName>
        <fullName evidence="1">N-acetyltransferase domain-containing protein</fullName>
    </recommendedName>
</protein>
<dbReference type="PROSITE" id="PS51186">
    <property type="entry name" value="GNAT"/>
    <property type="match status" value="1"/>
</dbReference>
<dbReference type="RefSeq" id="WP_076113359.1">
    <property type="nucleotide sequence ID" value="NZ_MPTB01000040.1"/>
</dbReference>
<dbReference type="Pfam" id="PF13673">
    <property type="entry name" value="Acetyltransf_10"/>
    <property type="match status" value="1"/>
</dbReference>
<dbReference type="Gene3D" id="3.40.630.30">
    <property type="match status" value="1"/>
</dbReference>
<keyword evidence="3" id="KW-1185">Reference proteome</keyword>
<dbReference type="InterPro" id="IPR000182">
    <property type="entry name" value="GNAT_dom"/>
</dbReference>
<comment type="caution">
    <text evidence="2">The sequence shown here is derived from an EMBL/GenBank/DDBJ whole genome shotgun (WGS) entry which is preliminary data.</text>
</comment>
<dbReference type="EMBL" id="MPTB01000040">
    <property type="protein sequence ID" value="OMD42435.1"/>
    <property type="molecule type" value="Genomic_DNA"/>
</dbReference>
<proteinExistence type="predicted"/>
<accession>A0ABX3H423</accession>
<dbReference type="InterPro" id="IPR016181">
    <property type="entry name" value="Acyl_CoA_acyltransferase"/>
</dbReference>
<sequence length="146" mass="16571">MNLKDYKDYGDVKRLLAECMWAADEELDEKVEQVLAGYIANACTELLGCYENGRLAGIIGFMRHSRKAAEIRHLAVQEQWRGKGIGRKMVEELRRTAEYDTITAETDHDAVGFYRNNGFAVKSLGEKYPGVERFICSLSLNDAERS</sequence>
<reference evidence="2 3" key="1">
    <citation type="submission" date="2016-10" db="EMBL/GenBank/DDBJ databases">
        <title>Paenibacillus species isolates.</title>
        <authorList>
            <person name="Beno S.M."/>
        </authorList>
    </citation>
    <scope>NUCLEOTIDE SEQUENCE [LARGE SCALE GENOMIC DNA]</scope>
    <source>
        <strain evidence="2 3">FSL H7-0744</strain>
    </source>
</reference>
<evidence type="ECO:0000313" key="2">
    <source>
        <dbReference type="EMBL" id="OMD42435.1"/>
    </source>
</evidence>
<evidence type="ECO:0000259" key="1">
    <source>
        <dbReference type="PROSITE" id="PS51186"/>
    </source>
</evidence>
<evidence type="ECO:0000313" key="3">
    <source>
        <dbReference type="Proteomes" id="UP000187412"/>
    </source>
</evidence>
<dbReference type="Proteomes" id="UP000187412">
    <property type="component" value="Unassembled WGS sequence"/>
</dbReference>
<organism evidence="2 3">
    <name type="scientific">Paenibacillus borealis</name>
    <dbReference type="NCBI Taxonomy" id="160799"/>
    <lineage>
        <taxon>Bacteria</taxon>
        <taxon>Bacillati</taxon>
        <taxon>Bacillota</taxon>
        <taxon>Bacilli</taxon>
        <taxon>Bacillales</taxon>
        <taxon>Paenibacillaceae</taxon>
        <taxon>Paenibacillus</taxon>
    </lineage>
</organism>
<feature type="domain" description="N-acetyltransferase" evidence="1">
    <location>
        <begin position="1"/>
        <end position="141"/>
    </location>
</feature>
<gene>
    <name evidence="2" type="ORF">BSK56_25455</name>
</gene>
<name>A0ABX3H423_PAEBO</name>
<dbReference type="CDD" id="cd04301">
    <property type="entry name" value="NAT_SF"/>
    <property type="match status" value="1"/>
</dbReference>
<dbReference type="SUPFAM" id="SSF55729">
    <property type="entry name" value="Acyl-CoA N-acyltransferases (Nat)"/>
    <property type="match status" value="1"/>
</dbReference>